<evidence type="ECO:0000313" key="3">
    <source>
        <dbReference type="Proteomes" id="UP001172708"/>
    </source>
</evidence>
<dbReference type="Pfam" id="PF00563">
    <property type="entry name" value="EAL"/>
    <property type="match status" value="1"/>
</dbReference>
<dbReference type="PANTHER" id="PTHR33121">
    <property type="entry name" value="CYCLIC DI-GMP PHOSPHODIESTERASE PDEF"/>
    <property type="match status" value="1"/>
</dbReference>
<protein>
    <submittedName>
        <fullName evidence="2">EAL domain-containing protein</fullName>
    </submittedName>
</protein>
<dbReference type="PANTHER" id="PTHR33121:SF76">
    <property type="entry name" value="SIGNALING PROTEIN"/>
    <property type="match status" value="1"/>
</dbReference>
<proteinExistence type="predicted"/>
<organism evidence="2 3">
    <name type="scientific">Demequina muriae</name>
    <dbReference type="NCBI Taxonomy" id="3051664"/>
    <lineage>
        <taxon>Bacteria</taxon>
        <taxon>Bacillati</taxon>
        <taxon>Actinomycetota</taxon>
        <taxon>Actinomycetes</taxon>
        <taxon>Micrococcales</taxon>
        <taxon>Demequinaceae</taxon>
        <taxon>Demequina</taxon>
    </lineage>
</organism>
<accession>A0ABT8GJ05</accession>
<dbReference type="RefSeq" id="WP_301143070.1">
    <property type="nucleotide sequence ID" value="NZ_JAUHQA010000001.1"/>
</dbReference>
<comment type="caution">
    <text evidence="2">The sequence shown here is derived from an EMBL/GenBank/DDBJ whole genome shotgun (WGS) entry which is preliminary data.</text>
</comment>
<sequence length="233" mass="25990">MTRAPAAPRTWHLPASGRHSGASRRVLLGRQGIFTADRDLYAYELLFRAPGRVGLRVDLWNSRQQDRATEHVVAAAFHLDERPPLDQLAFVNFTRSYLIERDWIGFAPDQAVIEVVESAFADEALRDRVRTLRAEGYRVAIDDFVGTTSQLALLEHADYVKIDVRDLAARGPDLATVGRSPGCTMIAERVEDAGTLAWCQELGFDLYQGHLFEPAIIMDRGRDPLAEDQSAAS</sequence>
<evidence type="ECO:0000313" key="2">
    <source>
        <dbReference type="EMBL" id="MDN4481422.1"/>
    </source>
</evidence>
<dbReference type="Proteomes" id="UP001172708">
    <property type="component" value="Unassembled WGS sequence"/>
</dbReference>
<dbReference type="InterPro" id="IPR001633">
    <property type="entry name" value="EAL_dom"/>
</dbReference>
<dbReference type="CDD" id="cd01948">
    <property type="entry name" value="EAL"/>
    <property type="match status" value="1"/>
</dbReference>
<keyword evidence="3" id="KW-1185">Reference proteome</keyword>
<evidence type="ECO:0000259" key="1">
    <source>
        <dbReference type="PROSITE" id="PS50883"/>
    </source>
</evidence>
<feature type="domain" description="EAL" evidence="1">
    <location>
        <begin position="1"/>
        <end position="229"/>
    </location>
</feature>
<reference evidence="2" key="1">
    <citation type="submission" date="2023-06" db="EMBL/GenBank/DDBJ databases">
        <title>Egi l300058.</title>
        <authorList>
            <person name="Gao L."/>
            <person name="Fang B.-Z."/>
            <person name="Li W.-J."/>
        </authorList>
    </citation>
    <scope>NUCLEOTIDE SEQUENCE</scope>
    <source>
        <strain evidence="2">EGI L300058</strain>
    </source>
</reference>
<dbReference type="SMART" id="SM00052">
    <property type="entry name" value="EAL"/>
    <property type="match status" value="1"/>
</dbReference>
<dbReference type="InterPro" id="IPR050706">
    <property type="entry name" value="Cyclic-di-GMP_PDE-like"/>
</dbReference>
<gene>
    <name evidence="2" type="ORF">QQX02_10845</name>
</gene>
<dbReference type="SUPFAM" id="SSF141868">
    <property type="entry name" value="EAL domain-like"/>
    <property type="match status" value="1"/>
</dbReference>
<dbReference type="Gene3D" id="3.20.20.450">
    <property type="entry name" value="EAL domain"/>
    <property type="match status" value="1"/>
</dbReference>
<dbReference type="PROSITE" id="PS50883">
    <property type="entry name" value="EAL"/>
    <property type="match status" value="1"/>
</dbReference>
<name>A0ABT8GJ05_9MICO</name>
<dbReference type="InterPro" id="IPR035919">
    <property type="entry name" value="EAL_sf"/>
</dbReference>
<dbReference type="EMBL" id="JAUHQA010000001">
    <property type="protein sequence ID" value="MDN4481422.1"/>
    <property type="molecule type" value="Genomic_DNA"/>
</dbReference>